<dbReference type="EMBL" id="BEYQ01000001">
    <property type="protein sequence ID" value="GBD51231.1"/>
    <property type="molecule type" value="Genomic_DNA"/>
</dbReference>
<dbReference type="AlphaFoldDB" id="A0A2H6BM25"/>
<dbReference type="RefSeq" id="WP_103111252.1">
    <property type="nucleotide sequence ID" value="NZ_BEIU01000020.1"/>
</dbReference>
<comment type="caution">
    <text evidence="1">The sequence shown here is derived from an EMBL/GenBank/DDBJ whole genome shotgun (WGS) entry which is preliminary data.</text>
</comment>
<accession>A0A2H6BM25</accession>
<reference evidence="2" key="1">
    <citation type="submission" date="2017-12" db="EMBL/GenBank/DDBJ databases">
        <title>Improved Draft Genome Sequence of Microcystis aeruginosa NIES-298, a Microcystin-Producing Cyanobacterium from Lake Kasumigaura, Japan.</title>
        <authorList>
            <person name="Yamaguchi H."/>
            <person name="Suzuki S."/>
            <person name="Kawachi M."/>
        </authorList>
    </citation>
    <scope>NUCLEOTIDE SEQUENCE [LARGE SCALE GENOMIC DNA]</scope>
    <source>
        <strain evidence="2">NIES-298</strain>
    </source>
</reference>
<dbReference type="Proteomes" id="UP000236321">
    <property type="component" value="Unassembled WGS sequence"/>
</dbReference>
<organism evidence="1 2">
    <name type="scientific">Microcystis aeruginosa NIES-298</name>
    <dbReference type="NCBI Taxonomy" id="449468"/>
    <lineage>
        <taxon>Bacteria</taxon>
        <taxon>Bacillati</taxon>
        <taxon>Cyanobacteriota</taxon>
        <taxon>Cyanophyceae</taxon>
        <taxon>Oscillatoriophycideae</taxon>
        <taxon>Chroococcales</taxon>
        <taxon>Microcystaceae</taxon>
        <taxon>Microcystis</taxon>
    </lineage>
</organism>
<evidence type="ECO:0000313" key="2">
    <source>
        <dbReference type="Proteomes" id="UP000236321"/>
    </source>
</evidence>
<name>A0A2H6BM25_MICAE</name>
<gene>
    <name evidence="1" type="ORF">BGM30_03240</name>
</gene>
<proteinExistence type="predicted"/>
<sequence length="117" mass="13338">MIIDVPTGDDFKSAGIDFLNLAWDKLISLSTKLKDAEYFYNVYYSDENEEVIDQLSSEQYWKQAQRPLSTALSLIQQGTEFRFFGLSYAMDGVIRDETLIETDITAIFVNCLRSGAN</sequence>
<protein>
    <submittedName>
        <fullName evidence="1">Uncharacterized protein</fullName>
    </submittedName>
</protein>
<evidence type="ECO:0000313" key="1">
    <source>
        <dbReference type="EMBL" id="GBD51231.1"/>
    </source>
</evidence>